<reference evidence="1" key="3">
    <citation type="submission" date="2022-06" db="UniProtKB">
        <authorList>
            <consortium name="EnsemblPlants"/>
        </authorList>
    </citation>
    <scope>IDENTIFICATION</scope>
</reference>
<dbReference type="Proteomes" id="UP000015106">
    <property type="component" value="Chromosome 3"/>
</dbReference>
<dbReference type="AlphaFoldDB" id="A0A8R7PSZ1"/>
<dbReference type="Gramene" id="TuG1812G0300002536.01.T01">
    <property type="protein sequence ID" value="TuG1812G0300002536.01.T01.cds289606"/>
    <property type="gene ID" value="TuG1812G0300002536.01"/>
</dbReference>
<name>A0A8R7PSZ1_TRIUA</name>
<keyword evidence="2" id="KW-1185">Reference proteome</keyword>
<evidence type="ECO:0000313" key="2">
    <source>
        <dbReference type="Proteomes" id="UP000015106"/>
    </source>
</evidence>
<evidence type="ECO:0000313" key="1">
    <source>
        <dbReference type="EnsemblPlants" id="TuG1812G0300002536.01.T01.cds289606"/>
    </source>
</evidence>
<proteinExistence type="predicted"/>
<sequence length="65" mass="7623">MIWYIWSRRKCQINHCGVVDSCLHELTEVYQVTKLVIYSQSSMPPNQSLTPNRECLQILWPNLGT</sequence>
<dbReference type="EnsemblPlants" id="TuG1812G0300002536.01.T01">
    <property type="protein sequence ID" value="TuG1812G0300002536.01.T01.cds289606"/>
    <property type="gene ID" value="TuG1812G0300002536.01"/>
</dbReference>
<reference evidence="1" key="2">
    <citation type="submission" date="2018-03" db="EMBL/GenBank/DDBJ databases">
        <title>The Triticum urartu genome reveals the dynamic nature of wheat genome evolution.</title>
        <authorList>
            <person name="Ling H."/>
            <person name="Ma B."/>
            <person name="Shi X."/>
            <person name="Liu H."/>
            <person name="Dong L."/>
            <person name="Sun H."/>
            <person name="Cao Y."/>
            <person name="Gao Q."/>
            <person name="Zheng S."/>
            <person name="Li Y."/>
            <person name="Yu Y."/>
            <person name="Du H."/>
            <person name="Qi M."/>
            <person name="Li Y."/>
            <person name="Yu H."/>
            <person name="Cui Y."/>
            <person name="Wang N."/>
            <person name="Chen C."/>
            <person name="Wu H."/>
            <person name="Zhao Y."/>
            <person name="Zhang J."/>
            <person name="Li Y."/>
            <person name="Zhou W."/>
            <person name="Zhang B."/>
            <person name="Hu W."/>
            <person name="Eijk M."/>
            <person name="Tang J."/>
            <person name="Witsenboer H."/>
            <person name="Zhao S."/>
            <person name="Li Z."/>
            <person name="Zhang A."/>
            <person name="Wang D."/>
            <person name="Liang C."/>
        </authorList>
    </citation>
    <scope>NUCLEOTIDE SEQUENCE [LARGE SCALE GENOMIC DNA]</scope>
    <source>
        <strain evidence="1">cv. G1812</strain>
    </source>
</reference>
<protein>
    <submittedName>
        <fullName evidence="1">Uncharacterized protein</fullName>
    </submittedName>
</protein>
<organism evidence="1 2">
    <name type="scientific">Triticum urartu</name>
    <name type="common">Red wild einkorn</name>
    <name type="synonym">Crithodium urartu</name>
    <dbReference type="NCBI Taxonomy" id="4572"/>
    <lineage>
        <taxon>Eukaryota</taxon>
        <taxon>Viridiplantae</taxon>
        <taxon>Streptophyta</taxon>
        <taxon>Embryophyta</taxon>
        <taxon>Tracheophyta</taxon>
        <taxon>Spermatophyta</taxon>
        <taxon>Magnoliopsida</taxon>
        <taxon>Liliopsida</taxon>
        <taxon>Poales</taxon>
        <taxon>Poaceae</taxon>
        <taxon>BOP clade</taxon>
        <taxon>Pooideae</taxon>
        <taxon>Triticodae</taxon>
        <taxon>Triticeae</taxon>
        <taxon>Triticinae</taxon>
        <taxon>Triticum</taxon>
    </lineage>
</organism>
<accession>A0A8R7PSZ1</accession>
<reference evidence="2" key="1">
    <citation type="journal article" date="2013" name="Nature">
        <title>Draft genome of the wheat A-genome progenitor Triticum urartu.</title>
        <authorList>
            <person name="Ling H.Q."/>
            <person name="Zhao S."/>
            <person name="Liu D."/>
            <person name="Wang J."/>
            <person name="Sun H."/>
            <person name="Zhang C."/>
            <person name="Fan H."/>
            <person name="Li D."/>
            <person name="Dong L."/>
            <person name="Tao Y."/>
            <person name="Gao C."/>
            <person name="Wu H."/>
            <person name="Li Y."/>
            <person name="Cui Y."/>
            <person name="Guo X."/>
            <person name="Zheng S."/>
            <person name="Wang B."/>
            <person name="Yu K."/>
            <person name="Liang Q."/>
            <person name="Yang W."/>
            <person name="Lou X."/>
            <person name="Chen J."/>
            <person name="Feng M."/>
            <person name="Jian J."/>
            <person name="Zhang X."/>
            <person name="Luo G."/>
            <person name="Jiang Y."/>
            <person name="Liu J."/>
            <person name="Wang Z."/>
            <person name="Sha Y."/>
            <person name="Zhang B."/>
            <person name="Wu H."/>
            <person name="Tang D."/>
            <person name="Shen Q."/>
            <person name="Xue P."/>
            <person name="Zou S."/>
            <person name="Wang X."/>
            <person name="Liu X."/>
            <person name="Wang F."/>
            <person name="Yang Y."/>
            <person name="An X."/>
            <person name="Dong Z."/>
            <person name="Zhang K."/>
            <person name="Zhang X."/>
            <person name="Luo M.C."/>
            <person name="Dvorak J."/>
            <person name="Tong Y."/>
            <person name="Wang J."/>
            <person name="Yang H."/>
            <person name="Li Z."/>
            <person name="Wang D."/>
            <person name="Zhang A."/>
            <person name="Wang J."/>
        </authorList>
    </citation>
    <scope>NUCLEOTIDE SEQUENCE</scope>
    <source>
        <strain evidence="2">cv. G1812</strain>
    </source>
</reference>